<feature type="non-terminal residue" evidence="8">
    <location>
        <position position="491"/>
    </location>
</feature>
<gene>
    <name evidence="8" type="ORF">C5167_039873</name>
</gene>
<evidence type="ECO:0000256" key="1">
    <source>
        <dbReference type="ARBA" id="ARBA00004141"/>
    </source>
</evidence>
<dbReference type="InterPro" id="IPR045069">
    <property type="entry name" value="MATE_euk"/>
</dbReference>
<feature type="transmembrane region" description="Helical" evidence="6">
    <location>
        <begin position="360"/>
        <end position="381"/>
    </location>
</feature>
<protein>
    <recommendedName>
        <fullName evidence="6">Protein DETOXIFICATION</fullName>
    </recommendedName>
    <alternativeName>
        <fullName evidence="6">Multidrug and toxic compound extrusion protein</fullName>
    </alternativeName>
</protein>
<feature type="transmembrane region" description="Helical" evidence="6">
    <location>
        <begin position="436"/>
        <end position="455"/>
    </location>
</feature>
<proteinExistence type="inferred from homology"/>
<dbReference type="OMA" id="NLLGFWV"/>
<sequence length="491" mass="54246">MEKGVITNGGRREERLGPLLDGSNGYHSRNKNDLARRVWIESKKLWHTAGPGIFNRISAFSITVSTQAFAGHLGNLELASVAISINVFFGFSFGLMYGMASALETLCGQAYGAKRYHMLGIFLQRSWIVQFVTAILLLPLFFFISPILRFLGQPDDVAELSGLLSLWLIPLHFAYAVSFPLQRFLQSQLKAYVSAGVALFAVTVHIFMSWLFVYKLGVGIIGSVITVSISWWIISLGLFCYVVCGGFPGTWDGFSVEAFSGLWDYFKLSAASCVMMCYFSYSQLYYFSIHFYLFFCLSDSVVRLWPYVMLGDLVLKLRCQLWRSGLLVRLGISVLAYIIRVRAANELGVGNGKAAKFASIVSGTTSMFIGLFFCTLIMIFHGKLALLFTSSDVVIQAVDKLTFLLAVTILLNSIQPILSGLAVGSGWQALVAYINLRCYYVIGLPLGITLGWGFHIGVGGIWSGMIGGTAVQTLILIIITVRCDWDMQVVP</sequence>
<feature type="transmembrane region" description="Helical" evidence="6">
    <location>
        <begin position="81"/>
        <end position="106"/>
    </location>
</feature>
<comment type="subcellular location">
    <subcellularLocation>
        <location evidence="1">Membrane</location>
        <topology evidence="1">Multi-pass membrane protein</topology>
    </subcellularLocation>
</comment>
<evidence type="ECO:0000313" key="8">
    <source>
        <dbReference type="EMBL" id="RZC46903.1"/>
    </source>
</evidence>
<dbReference type="Pfam" id="PF01554">
    <property type="entry name" value="MatE"/>
    <property type="match status" value="2"/>
</dbReference>
<dbReference type="GO" id="GO:0016020">
    <property type="term" value="C:membrane"/>
    <property type="evidence" value="ECO:0007669"/>
    <property type="project" value="UniProtKB-SubCell"/>
</dbReference>
<dbReference type="Gramene" id="RZC46903">
    <property type="protein sequence ID" value="RZC46903"/>
    <property type="gene ID" value="C5167_039873"/>
</dbReference>
<keyword evidence="9" id="KW-1185">Reference proteome</keyword>
<dbReference type="Proteomes" id="UP000316621">
    <property type="component" value="Chromosome 1"/>
</dbReference>
<feature type="region of interest" description="Disordered" evidence="7">
    <location>
        <begin position="1"/>
        <end position="24"/>
    </location>
</feature>
<keyword evidence="3 6" id="KW-0812">Transmembrane</keyword>
<dbReference type="AlphaFoldDB" id="A0A4Y7IDB5"/>
<dbReference type="InterPro" id="IPR002528">
    <property type="entry name" value="MATE_fam"/>
</dbReference>
<evidence type="ECO:0000256" key="2">
    <source>
        <dbReference type="ARBA" id="ARBA00010199"/>
    </source>
</evidence>
<dbReference type="PANTHER" id="PTHR11206">
    <property type="entry name" value="MULTIDRUG RESISTANCE PROTEIN"/>
    <property type="match status" value="1"/>
</dbReference>
<name>A0A4Y7IDB5_PAPSO</name>
<evidence type="ECO:0000256" key="7">
    <source>
        <dbReference type="SAM" id="MobiDB-lite"/>
    </source>
</evidence>
<keyword evidence="5 6" id="KW-0472">Membrane</keyword>
<dbReference type="STRING" id="3469.A0A4Y7IDB5"/>
<accession>A0A4Y7IDB5</accession>
<dbReference type="CDD" id="cd13132">
    <property type="entry name" value="MATE_eukaryotic"/>
    <property type="match status" value="1"/>
</dbReference>
<keyword evidence="4 6" id="KW-1133">Transmembrane helix</keyword>
<organism evidence="8 9">
    <name type="scientific">Papaver somniferum</name>
    <name type="common">Opium poppy</name>
    <dbReference type="NCBI Taxonomy" id="3469"/>
    <lineage>
        <taxon>Eukaryota</taxon>
        <taxon>Viridiplantae</taxon>
        <taxon>Streptophyta</taxon>
        <taxon>Embryophyta</taxon>
        <taxon>Tracheophyta</taxon>
        <taxon>Spermatophyta</taxon>
        <taxon>Magnoliopsida</taxon>
        <taxon>Ranunculales</taxon>
        <taxon>Papaveraceae</taxon>
        <taxon>Papaveroideae</taxon>
        <taxon>Papaver</taxon>
    </lineage>
</organism>
<feature type="transmembrane region" description="Helical" evidence="6">
    <location>
        <begin position="284"/>
        <end position="308"/>
    </location>
</feature>
<evidence type="ECO:0000256" key="6">
    <source>
        <dbReference type="RuleBase" id="RU004914"/>
    </source>
</evidence>
<feature type="transmembrane region" description="Helical" evidence="6">
    <location>
        <begin position="401"/>
        <end position="424"/>
    </location>
</feature>
<feature type="transmembrane region" description="Helical" evidence="6">
    <location>
        <begin position="127"/>
        <end position="148"/>
    </location>
</feature>
<evidence type="ECO:0000256" key="3">
    <source>
        <dbReference type="ARBA" id="ARBA00022692"/>
    </source>
</evidence>
<dbReference type="GO" id="GO:0042910">
    <property type="term" value="F:xenobiotic transmembrane transporter activity"/>
    <property type="evidence" value="ECO:0007669"/>
    <property type="project" value="InterPro"/>
</dbReference>
<evidence type="ECO:0000256" key="5">
    <source>
        <dbReference type="ARBA" id="ARBA00023136"/>
    </source>
</evidence>
<comment type="similarity">
    <text evidence="2 6">Belongs to the multi antimicrobial extrusion (MATE) (TC 2.A.66.1) family.</text>
</comment>
<dbReference type="GO" id="GO:1990961">
    <property type="term" value="P:xenobiotic detoxification by transmembrane export across the plasma membrane"/>
    <property type="evidence" value="ECO:0007669"/>
    <property type="project" value="InterPro"/>
</dbReference>
<evidence type="ECO:0000256" key="4">
    <source>
        <dbReference type="ARBA" id="ARBA00022989"/>
    </source>
</evidence>
<reference evidence="8 9" key="1">
    <citation type="journal article" date="2018" name="Science">
        <title>The opium poppy genome and morphinan production.</title>
        <authorList>
            <person name="Guo L."/>
            <person name="Winzer T."/>
            <person name="Yang X."/>
            <person name="Li Y."/>
            <person name="Ning Z."/>
            <person name="He Z."/>
            <person name="Teodor R."/>
            <person name="Lu Y."/>
            <person name="Bowser T.A."/>
            <person name="Graham I.A."/>
            <person name="Ye K."/>
        </authorList>
    </citation>
    <scope>NUCLEOTIDE SEQUENCE [LARGE SCALE GENOMIC DNA]</scope>
    <source>
        <strain evidence="9">cv. HN1</strain>
        <tissue evidence="8">Leaves</tissue>
    </source>
</reference>
<dbReference type="GO" id="GO:0015297">
    <property type="term" value="F:antiporter activity"/>
    <property type="evidence" value="ECO:0007669"/>
    <property type="project" value="InterPro"/>
</dbReference>
<feature type="transmembrane region" description="Helical" evidence="6">
    <location>
        <begin position="191"/>
        <end position="214"/>
    </location>
</feature>
<feature type="transmembrane region" description="Helical" evidence="6">
    <location>
        <begin position="461"/>
        <end position="481"/>
    </location>
</feature>
<feature type="transmembrane region" description="Helical" evidence="6">
    <location>
        <begin position="320"/>
        <end position="339"/>
    </location>
</feature>
<dbReference type="EMBL" id="CM010715">
    <property type="protein sequence ID" value="RZC46903.1"/>
    <property type="molecule type" value="Genomic_DNA"/>
</dbReference>
<feature type="transmembrane region" description="Helical" evidence="6">
    <location>
        <begin position="220"/>
        <end position="244"/>
    </location>
</feature>
<feature type="transmembrane region" description="Helical" evidence="6">
    <location>
        <begin position="160"/>
        <end position="179"/>
    </location>
</feature>
<evidence type="ECO:0000313" key="9">
    <source>
        <dbReference type="Proteomes" id="UP000316621"/>
    </source>
</evidence>